<keyword evidence="2" id="KW-0378">Hydrolase</keyword>
<dbReference type="Pfam" id="PF01425">
    <property type="entry name" value="Amidase"/>
    <property type="match status" value="1"/>
</dbReference>
<dbReference type="PANTHER" id="PTHR43372:SF4">
    <property type="entry name" value="FATTY-ACID AMIDE HYDROLASE 2"/>
    <property type="match status" value="1"/>
</dbReference>
<dbReference type="Gene3D" id="3.90.1300.10">
    <property type="entry name" value="Amidase signature (AS) domain"/>
    <property type="match status" value="1"/>
</dbReference>
<dbReference type="InterPro" id="IPR052739">
    <property type="entry name" value="FAAH2"/>
</dbReference>
<evidence type="ECO:0000259" key="1">
    <source>
        <dbReference type="Pfam" id="PF01425"/>
    </source>
</evidence>
<dbReference type="AlphaFoldDB" id="A0A147B6I5"/>
<evidence type="ECO:0000313" key="2">
    <source>
        <dbReference type="EMBL" id="JAR86347.1"/>
    </source>
</evidence>
<accession>A0A147B6I5</accession>
<protein>
    <submittedName>
        <fullName evidence="2">Fatty acid amide hydrolase 2</fullName>
    </submittedName>
</protein>
<feature type="non-terminal residue" evidence="2">
    <location>
        <position position="162"/>
    </location>
</feature>
<proteinExistence type="predicted"/>
<dbReference type="PANTHER" id="PTHR43372">
    <property type="entry name" value="FATTY-ACID AMIDE HYDROLASE"/>
    <property type="match status" value="1"/>
</dbReference>
<feature type="domain" description="Amidase" evidence="1">
    <location>
        <begin position="46"/>
        <end position="129"/>
    </location>
</feature>
<sequence length="162" mass="18002">CLKAGKGHLRPVKEFLLTALGKSKHNLAAIVHCFCDNRRFFKNKKRLQRFEAKGISLAEKLQNLLGDDGVLIMPVSSGPASYHHEWLTRFGYLTNFTILFNVTGMPVTAVPVAVTTEGLPIVVQVVAANTRTRLAIARCQWIRQGFRRLEDASYAVRAAPIA</sequence>
<dbReference type="SUPFAM" id="SSF75304">
    <property type="entry name" value="Amidase signature (AS) enzymes"/>
    <property type="match status" value="1"/>
</dbReference>
<dbReference type="InterPro" id="IPR023631">
    <property type="entry name" value="Amidase_dom"/>
</dbReference>
<organism evidence="2">
    <name type="scientific">Alectorobius mimon</name>
    <dbReference type="NCBI Taxonomy" id="360319"/>
    <lineage>
        <taxon>Eukaryota</taxon>
        <taxon>Metazoa</taxon>
        <taxon>Ecdysozoa</taxon>
        <taxon>Arthropoda</taxon>
        <taxon>Chelicerata</taxon>
        <taxon>Arachnida</taxon>
        <taxon>Acari</taxon>
        <taxon>Parasitiformes</taxon>
        <taxon>Ixodida</taxon>
        <taxon>Ixodoidea</taxon>
        <taxon>Argasidae</taxon>
        <taxon>Ornithodorinae</taxon>
        <taxon>Alectorobius</taxon>
    </lineage>
</organism>
<feature type="non-terminal residue" evidence="2">
    <location>
        <position position="1"/>
    </location>
</feature>
<dbReference type="GO" id="GO:0016787">
    <property type="term" value="F:hydrolase activity"/>
    <property type="evidence" value="ECO:0007669"/>
    <property type="project" value="UniProtKB-KW"/>
</dbReference>
<dbReference type="GO" id="GO:0012505">
    <property type="term" value="C:endomembrane system"/>
    <property type="evidence" value="ECO:0007669"/>
    <property type="project" value="TreeGrafter"/>
</dbReference>
<reference evidence="2" key="1">
    <citation type="submission" date="2016-03" db="EMBL/GenBank/DDBJ databases">
        <title>Gut transcriptome analysis on engorged females of Ornithodoros mimon (Acari: Argasidae) and phylogenetic inferences of soft ticks.</title>
        <authorList>
            <person name="Landulfo G.A."/>
            <person name="Giovanni D."/>
            <person name="Carvalho E."/>
            <person name="Junqueira-de-Azevedo I."/>
            <person name="Patane J."/>
            <person name="Mendoca R."/>
            <person name="Barros-Battesti D."/>
        </authorList>
    </citation>
    <scope>NUCLEOTIDE SEQUENCE</scope>
    <source>
        <strain evidence="2">Females</strain>
        <tissue evidence="2">Gut</tissue>
    </source>
</reference>
<name>A0A147B6I5_9ACAR</name>
<dbReference type="InterPro" id="IPR036928">
    <property type="entry name" value="AS_sf"/>
</dbReference>
<dbReference type="EMBL" id="GEIB01002179">
    <property type="protein sequence ID" value="JAR86347.1"/>
    <property type="molecule type" value="Transcribed_RNA"/>
</dbReference>